<evidence type="ECO:0000313" key="2">
    <source>
        <dbReference type="EMBL" id="QKM60223.1"/>
    </source>
</evidence>
<proteinExistence type="predicted"/>
<reference evidence="2 3" key="1">
    <citation type="submission" date="2018-04" db="EMBL/GenBank/DDBJ databases">
        <title>Polynucleobacter sp. UK-Long2-W17 genome.</title>
        <authorList>
            <person name="Hahn M.W."/>
        </authorList>
    </citation>
    <scope>NUCLEOTIDE SEQUENCE [LARGE SCALE GENOMIC DNA]</scope>
    <source>
        <strain evidence="2 3">UK-Long2-W17</strain>
    </source>
</reference>
<feature type="domain" description="DUF6671" evidence="1">
    <location>
        <begin position="64"/>
        <end position="280"/>
    </location>
</feature>
<dbReference type="EMBL" id="CP028940">
    <property type="protein sequence ID" value="QKM60223.1"/>
    <property type="molecule type" value="Genomic_DNA"/>
</dbReference>
<evidence type="ECO:0000259" key="1">
    <source>
        <dbReference type="Pfam" id="PF20376"/>
    </source>
</evidence>
<accession>A0A6M9PW83</accession>
<name>A0A6M9PW83_9BURK</name>
<keyword evidence="3" id="KW-1185">Reference proteome</keyword>
<sequence length="280" mass="31081">MNIFSNRTASLLTKHGKELVLDEVLPAATGLQVKLTTAYDTDLLGTFTLETPRHGSQLDAARKKAQVGMELLGTDFGLANEGAFVADPYTGMLPWNNELVILIDQQHQLEITGFSSAPAQNAHAYISHWEGLEKFAETALFPSHLLVIKPTDEYHPKSIKNIGTRQQLKEAFEWASANSSKGVIYVENDLRAFANPTRMENIRQATINLANKMNSLCPACQTPGYWIQDIQRGLPCNACGMPTDQEITKIWGCLKCQYSDKEAVKTLRFANPSQCKHCNP</sequence>
<dbReference type="Proteomes" id="UP000501090">
    <property type="component" value="Chromosome"/>
</dbReference>
<dbReference type="KEGG" id="pard:DN92_03715"/>
<dbReference type="AlphaFoldDB" id="A0A6M9PW83"/>
<gene>
    <name evidence="2" type="ORF">DN92_03715</name>
</gene>
<dbReference type="Pfam" id="PF20376">
    <property type="entry name" value="DUF6671"/>
    <property type="match status" value="1"/>
</dbReference>
<organism evidence="2 3">
    <name type="scientific">Polynucleobacter arcticus</name>
    <dbReference type="NCBI Taxonomy" id="1743165"/>
    <lineage>
        <taxon>Bacteria</taxon>
        <taxon>Pseudomonadati</taxon>
        <taxon>Pseudomonadota</taxon>
        <taxon>Betaproteobacteria</taxon>
        <taxon>Burkholderiales</taxon>
        <taxon>Burkholderiaceae</taxon>
        <taxon>Polynucleobacter</taxon>
    </lineage>
</organism>
<evidence type="ECO:0000313" key="3">
    <source>
        <dbReference type="Proteomes" id="UP000501090"/>
    </source>
</evidence>
<dbReference type="InterPro" id="IPR046612">
    <property type="entry name" value="DUF6671"/>
</dbReference>
<dbReference type="RefSeq" id="WP_173959992.1">
    <property type="nucleotide sequence ID" value="NZ_CBCSCC010000003.1"/>
</dbReference>
<protein>
    <recommendedName>
        <fullName evidence="1">DUF6671 domain-containing protein</fullName>
    </recommendedName>
</protein>